<protein>
    <submittedName>
        <fullName evidence="1">Uncharacterized protein</fullName>
    </submittedName>
</protein>
<gene>
    <name evidence="1" type="ORF">BXY66_1603</name>
</gene>
<dbReference type="Proteomes" id="UP000295673">
    <property type="component" value="Unassembled WGS sequence"/>
</dbReference>
<sequence>MTTLADHLATSDLSEIRVQAQPVEFAVTIEGLRERLNRGDVRDAAHAQSIIDRSNLRV</sequence>
<accession>A0A4R1NWN2</accession>
<reference evidence="1 2" key="1">
    <citation type="submission" date="2019-03" db="EMBL/GenBank/DDBJ databases">
        <title>Genomic Encyclopedia of Archaeal and Bacterial Type Strains, Phase II (KMG-II): from individual species to whole genera.</title>
        <authorList>
            <person name="Goeker M."/>
        </authorList>
    </citation>
    <scope>NUCLEOTIDE SEQUENCE [LARGE SCALE GENOMIC DNA]</scope>
    <source>
        <strain evidence="1 2">DSM 26433</strain>
    </source>
</reference>
<evidence type="ECO:0000313" key="1">
    <source>
        <dbReference type="EMBL" id="TCL09552.1"/>
    </source>
</evidence>
<dbReference type="RefSeq" id="WP_165929126.1">
    <property type="nucleotide sequence ID" value="NZ_SMGR01000001.1"/>
</dbReference>
<comment type="caution">
    <text evidence="1">The sequence shown here is derived from an EMBL/GenBank/DDBJ whole genome shotgun (WGS) entry which is preliminary data.</text>
</comment>
<evidence type="ECO:0000313" key="2">
    <source>
        <dbReference type="Proteomes" id="UP000295673"/>
    </source>
</evidence>
<name>A0A4R1NWN2_9RHOB</name>
<keyword evidence="2" id="KW-1185">Reference proteome</keyword>
<dbReference type="AlphaFoldDB" id="A0A4R1NWN2"/>
<organism evidence="1 2">
    <name type="scientific">Shimia isoporae</name>
    <dbReference type="NCBI Taxonomy" id="647720"/>
    <lineage>
        <taxon>Bacteria</taxon>
        <taxon>Pseudomonadati</taxon>
        <taxon>Pseudomonadota</taxon>
        <taxon>Alphaproteobacteria</taxon>
        <taxon>Rhodobacterales</taxon>
        <taxon>Roseobacteraceae</taxon>
    </lineage>
</organism>
<proteinExistence type="predicted"/>
<dbReference type="EMBL" id="SMGR01000001">
    <property type="protein sequence ID" value="TCL09552.1"/>
    <property type="molecule type" value="Genomic_DNA"/>
</dbReference>